<evidence type="ECO:0000313" key="2">
    <source>
        <dbReference type="Proteomes" id="UP000706525"/>
    </source>
</evidence>
<proteinExistence type="predicted"/>
<dbReference type="EMBL" id="CAJZAG010000012">
    <property type="protein sequence ID" value="CAG9183729.1"/>
    <property type="molecule type" value="Genomic_DNA"/>
</dbReference>
<reference evidence="1 2" key="1">
    <citation type="submission" date="2021-08" db="EMBL/GenBank/DDBJ databases">
        <authorList>
            <person name="Peeters C."/>
        </authorList>
    </citation>
    <scope>NUCLEOTIDE SEQUENCE [LARGE SCALE GENOMIC DNA]</scope>
    <source>
        <strain evidence="1 2">LMG 32289</strain>
    </source>
</reference>
<accession>A0ABN7ZCN9</accession>
<gene>
    <name evidence="1" type="ORF">LMG32289_05403</name>
</gene>
<dbReference type="RefSeq" id="WP_223993992.1">
    <property type="nucleotide sequence ID" value="NZ_CAJZAG010000012.1"/>
</dbReference>
<protein>
    <submittedName>
        <fullName evidence="1">Uncharacterized protein</fullName>
    </submittedName>
</protein>
<evidence type="ECO:0000313" key="1">
    <source>
        <dbReference type="EMBL" id="CAG9183729.1"/>
    </source>
</evidence>
<sequence length="157" mass="16834">MSSVEAFRAPVALQEVRGAPAGGRADAAYAPAGLAVLALRDAVRAWTPTGGTPARPGDLPERATLDATVDAAFDAVIADVYTTFSLRYLRTLRQFLAPHATNRHTITVYADWQDCGLCVDGVRVEAKPARGVYRLLQAISASLTHKWCVALDGERLN</sequence>
<dbReference type="Proteomes" id="UP000706525">
    <property type="component" value="Unassembled WGS sequence"/>
</dbReference>
<name>A0ABN7ZCN9_9BURK</name>
<comment type="caution">
    <text evidence="1">The sequence shown here is derived from an EMBL/GenBank/DDBJ whole genome shotgun (WGS) entry which is preliminary data.</text>
</comment>
<organism evidence="1 2">
    <name type="scientific">Cupriavidus pampae</name>
    <dbReference type="NCBI Taxonomy" id="659251"/>
    <lineage>
        <taxon>Bacteria</taxon>
        <taxon>Pseudomonadati</taxon>
        <taxon>Pseudomonadota</taxon>
        <taxon>Betaproteobacteria</taxon>
        <taxon>Burkholderiales</taxon>
        <taxon>Burkholderiaceae</taxon>
        <taxon>Cupriavidus</taxon>
    </lineage>
</organism>
<keyword evidence="2" id="KW-1185">Reference proteome</keyword>